<protein>
    <submittedName>
        <fullName evidence="3">Peptidoglycan/LPS O-acetylase OafA/YrhL</fullName>
    </submittedName>
</protein>
<name>A0A7W3LL16_ACTNM</name>
<dbReference type="EMBL" id="JACJIA010000002">
    <property type="protein sequence ID" value="MBA8950092.1"/>
    <property type="molecule type" value="Genomic_DNA"/>
</dbReference>
<feature type="transmembrane region" description="Helical" evidence="1">
    <location>
        <begin position="314"/>
        <end position="331"/>
    </location>
</feature>
<organism evidence="3 4">
    <name type="scientific">Actinomadura namibiensis</name>
    <dbReference type="NCBI Taxonomy" id="182080"/>
    <lineage>
        <taxon>Bacteria</taxon>
        <taxon>Bacillati</taxon>
        <taxon>Actinomycetota</taxon>
        <taxon>Actinomycetes</taxon>
        <taxon>Streptosporangiales</taxon>
        <taxon>Thermomonosporaceae</taxon>
        <taxon>Actinomadura</taxon>
    </lineage>
</organism>
<feature type="transmembrane region" description="Helical" evidence="1">
    <location>
        <begin position="282"/>
        <end position="302"/>
    </location>
</feature>
<feature type="transmembrane region" description="Helical" evidence="1">
    <location>
        <begin position="58"/>
        <end position="74"/>
    </location>
</feature>
<dbReference type="PANTHER" id="PTHR23028:SF53">
    <property type="entry name" value="ACYL_TRANSF_3 DOMAIN-CONTAINING PROTEIN"/>
    <property type="match status" value="1"/>
</dbReference>
<dbReference type="PANTHER" id="PTHR23028">
    <property type="entry name" value="ACETYLTRANSFERASE"/>
    <property type="match status" value="1"/>
</dbReference>
<dbReference type="Pfam" id="PF01757">
    <property type="entry name" value="Acyl_transf_3"/>
    <property type="match status" value="1"/>
</dbReference>
<feature type="transmembrane region" description="Helical" evidence="1">
    <location>
        <begin position="147"/>
        <end position="169"/>
    </location>
</feature>
<dbReference type="Proteomes" id="UP000572680">
    <property type="component" value="Unassembled WGS sequence"/>
</dbReference>
<evidence type="ECO:0000256" key="1">
    <source>
        <dbReference type="SAM" id="Phobius"/>
    </source>
</evidence>
<gene>
    <name evidence="3" type="ORF">HNR61_001705</name>
</gene>
<feature type="transmembrane region" description="Helical" evidence="1">
    <location>
        <begin position="229"/>
        <end position="247"/>
    </location>
</feature>
<keyword evidence="4" id="KW-1185">Reference proteome</keyword>
<feature type="domain" description="Acyltransferase 3" evidence="2">
    <location>
        <begin position="22"/>
        <end position="393"/>
    </location>
</feature>
<comment type="caution">
    <text evidence="3">The sequence shown here is derived from an EMBL/GenBank/DDBJ whole genome shotgun (WGS) entry which is preliminary data.</text>
</comment>
<feature type="transmembrane region" description="Helical" evidence="1">
    <location>
        <begin position="27"/>
        <end position="46"/>
    </location>
</feature>
<feature type="transmembrane region" description="Helical" evidence="1">
    <location>
        <begin position="378"/>
        <end position="399"/>
    </location>
</feature>
<evidence type="ECO:0000313" key="4">
    <source>
        <dbReference type="Proteomes" id="UP000572680"/>
    </source>
</evidence>
<feature type="transmembrane region" description="Helical" evidence="1">
    <location>
        <begin position="176"/>
        <end position="196"/>
    </location>
</feature>
<sequence>MTATPFAPTTEAPAAARARRLDWLDGLRGVAALVVVFEHSLNMLFGEIRHSVSPWFDFGRYGVFVFFLVSGYIIPASLERRRNVAEFWTGRLFRLYPLAAVAATAGVVLGYTGIMRARPPGSLDDQPLASVAAHLTMLQELLGTGNAVYVLWTLSYEMVFYLLVTALFVAGARRAAAPVAVAFGVACAAVGTLLPTGLLSSWSSGGTVLGATLLMAFGLLAAARGGQAARWLGGAVLAVLALGLVAVNSKVGGMEGLAILATMFAGTVLYELEKRKIHRGWGVAVAVAVPLLTAAGGIRAALDGGERNSDEWGWTTAVVAAWLTFLLGMALRNRRVPRPLPWLGQISYSLYLLHPLILQSLWKAAGDGVGDLPVLQRLGWAAGLVACVLAVAALGYRFVERPMQDIGRDVVRRMRPARPVAPAPEAQPA</sequence>
<dbReference type="GO" id="GO:0000271">
    <property type="term" value="P:polysaccharide biosynthetic process"/>
    <property type="evidence" value="ECO:0007669"/>
    <property type="project" value="TreeGrafter"/>
</dbReference>
<keyword evidence="1" id="KW-0472">Membrane</keyword>
<dbReference type="GO" id="GO:0016747">
    <property type="term" value="F:acyltransferase activity, transferring groups other than amino-acyl groups"/>
    <property type="evidence" value="ECO:0007669"/>
    <property type="project" value="InterPro"/>
</dbReference>
<reference evidence="3 4" key="1">
    <citation type="submission" date="2020-08" db="EMBL/GenBank/DDBJ databases">
        <title>Genomic Encyclopedia of Type Strains, Phase IV (KMG-IV): sequencing the most valuable type-strain genomes for metagenomic binning, comparative biology and taxonomic classification.</title>
        <authorList>
            <person name="Goeker M."/>
        </authorList>
    </citation>
    <scope>NUCLEOTIDE SEQUENCE [LARGE SCALE GENOMIC DNA]</scope>
    <source>
        <strain evidence="3 4">DSM 44197</strain>
    </source>
</reference>
<dbReference type="InterPro" id="IPR002656">
    <property type="entry name" value="Acyl_transf_3_dom"/>
</dbReference>
<keyword evidence="1" id="KW-1133">Transmembrane helix</keyword>
<keyword evidence="1" id="KW-0812">Transmembrane</keyword>
<dbReference type="RefSeq" id="WP_182842563.1">
    <property type="nucleotide sequence ID" value="NZ_BAAALP010000031.1"/>
</dbReference>
<accession>A0A7W3LL16</accession>
<evidence type="ECO:0000259" key="2">
    <source>
        <dbReference type="Pfam" id="PF01757"/>
    </source>
</evidence>
<feature type="transmembrane region" description="Helical" evidence="1">
    <location>
        <begin position="253"/>
        <end position="270"/>
    </location>
</feature>
<dbReference type="AlphaFoldDB" id="A0A7W3LL16"/>
<feature type="transmembrane region" description="Helical" evidence="1">
    <location>
        <begin position="340"/>
        <end position="358"/>
    </location>
</feature>
<proteinExistence type="predicted"/>
<feature type="transmembrane region" description="Helical" evidence="1">
    <location>
        <begin position="202"/>
        <end position="222"/>
    </location>
</feature>
<evidence type="ECO:0000313" key="3">
    <source>
        <dbReference type="EMBL" id="MBA8950092.1"/>
    </source>
</evidence>
<feature type="transmembrane region" description="Helical" evidence="1">
    <location>
        <begin position="95"/>
        <end position="114"/>
    </location>
</feature>
<dbReference type="InterPro" id="IPR050879">
    <property type="entry name" value="Acyltransferase_3"/>
</dbReference>
<dbReference type="GO" id="GO:0016020">
    <property type="term" value="C:membrane"/>
    <property type="evidence" value="ECO:0007669"/>
    <property type="project" value="TreeGrafter"/>
</dbReference>